<comment type="similarity">
    <text evidence="1">Belongs to the low molecular weight phosphotyrosine protein phosphatase family.</text>
</comment>
<evidence type="ECO:0000313" key="7">
    <source>
        <dbReference type="EMBL" id="AFM14589.1"/>
    </source>
</evidence>
<dbReference type="GO" id="GO:0004725">
    <property type="term" value="F:protein tyrosine phosphatase activity"/>
    <property type="evidence" value="ECO:0007669"/>
    <property type="project" value="UniProtKB-EC"/>
</dbReference>
<dbReference type="InterPro" id="IPR023485">
    <property type="entry name" value="Ptyr_pPase"/>
</dbReference>
<keyword evidence="8" id="KW-1185">Reference proteome</keyword>
<dbReference type="InterPro" id="IPR017867">
    <property type="entry name" value="Tyr_phospatase_low_mol_wt"/>
</dbReference>
<dbReference type="PANTHER" id="PTHR11717">
    <property type="entry name" value="LOW MOLECULAR WEIGHT PROTEIN TYROSINE PHOSPHATASE"/>
    <property type="match status" value="1"/>
</dbReference>
<dbReference type="PATRIC" id="fig|869212.3.peg.3988"/>
<dbReference type="SMART" id="SM00226">
    <property type="entry name" value="LMWPc"/>
    <property type="match status" value="1"/>
</dbReference>
<protein>
    <recommendedName>
        <fullName evidence="2">protein-tyrosine-phosphatase</fullName>
        <ecNumber evidence="2">3.1.3.48</ecNumber>
    </recommendedName>
</protein>
<dbReference type="STRING" id="869212.Turpa_3955"/>
<dbReference type="KEGG" id="tpx:Turpa_3955"/>
<dbReference type="SUPFAM" id="SSF52788">
    <property type="entry name" value="Phosphotyrosine protein phosphatases I"/>
    <property type="match status" value="1"/>
</dbReference>
<evidence type="ECO:0000259" key="6">
    <source>
        <dbReference type="SMART" id="SM00226"/>
    </source>
</evidence>
<proteinExistence type="inferred from homology"/>
<dbReference type="EC" id="3.1.3.48" evidence="2"/>
<keyword evidence="4" id="KW-0904">Protein phosphatase</keyword>
<sequence>MQSVLFVCLGNICRSPLAQGLFEHKIESAGLAPHFDADSAGTSGWHEGEPPHSGSIAVARKYGISIEKQRSRPVHAKDGEIFDFIIAMDASNRDSLLHEFRFPKEKIHLMRDFSLAPNAKKGLAVPDPWGKTGEAFETVYAILDEAIGGFIAFLREQRKG</sequence>
<evidence type="ECO:0000256" key="3">
    <source>
        <dbReference type="ARBA" id="ARBA00022801"/>
    </source>
</evidence>
<evidence type="ECO:0000256" key="2">
    <source>
        <dbReference type="ARBA" id="ARBA00013064"/>
    </source>
</evidence>
<dbReference type="PRINTS" id="PR00719">
    <property type="entry name" value="LMWPTPASE"/>
</dbReference>
<dbReference type="AlphaFoldDB" id="I4BBD2"/>
<feature type="domain" description="Phosphotyrosine protein phosphatase I" evidence="6">
    <location>
        <begin position="2"/>
        <end position="153"/>
    </location>
</feature>
<dbReference type="Gene3D" id="3.40.50.2300">
    <property type="match status" value="1"/>
</dbReference>
<name>I4BBD2_TURPD</name>
<keyword evidence="3" id="KW-0378">Hydrolase</keyword>
<dbReference type="RefSeq" id="WP_014805065.1">
    <property type="nucleotide sequence ID" value="NC_018020.1"/>
</dbReference>
<dbReference type="CDD" id="cd16343">
    <property type="entry name" value="LMWPTP"/>
    <property type="match status" value="1"/>
</dbReference>
<dbReference type="HOGENOM" id="CLU_071415_2_3_12"/>
<gene>
    <name evidence="7" type="ordered locus">Turpa_3955</name>
</gene>
<dbReference type="EMBL" id="CP002959">
    <property type="protein sequence ID" value="AFM14589.1"/>
    <property type="molecule type" value="Genomic_DNA"/>
</dbReference>
<dbReference type="Pfam" id="PF01451">
    <property type="entry name" value="LMWPc"/>
    <property type="match status" value="1"/>
</dbReference>
<organism evidence="7 8">
    <name type="scientific">Turneriella parva (strain ATCC BAA-1111 / DSM 21527 / NCTC 11395 / H)</name>
    <name type="common">Leptospira parva</name>
    <dbReference type="NCBI Taxonomy" id="869212"/>
    <lineage>
        <taxon>Bacteria</taxon>
        <taxon>Pseudomonadati</taxon>
        <taxon>Spirochaetota</taxon>
        <taxon>Spirochaetia</taxon>
        <taxon>Leptospirales</taxon>
        <taxon>Leptospiraceae</taxon>
        <taxon>Turneriella</taxon>
    </lineage>
</organism>
<feature type="active site" evidence="5">
    <location>
        <position position="14"/>
    </location>
</feature>
<dbReference type="InterPro" id="IPR036196">
    <property type="entry name" value="Ptyr_pPase_sf"/>
</dbReference>
<evidence type="ECO:0000313" key="8">
    <source>
        <dbReference type="Proteomes" id="UP000006048"/>
    </source>
</evidence>
<accession>I4BBD2</accession>
<evidence type="ECO:0000256" key="5">
    <source>
        <dbReference type="PIRSR" id="PIRSR617867-1"/>
    </source>
</evidence>
<dbReference type="PANTHER" id="PTHR11717:SF7">
    <property type="entry name" value="LOW MOLECULAR WEIGHT PHOSPHOTYROSINE PROTEIN PHOSPHATASE"/>
    <property type="match status" value="1"/>
</dbReference>
<feature type="active site" description="Nucleophile" evidence="5">
    <location>
        <position position="8"/>
    </location>
</feature>
<dbReference type="Proteomes" id="UP000006048">
    <property type="component" value="Chromosome"/>
</dbReference>
<evidence type="ECO:0000256" key="1">
    <source>
        <dbReference type="ARBA" id="ARBA00011063"/>
    </source>
</evidence>
<evidence type="ECO:0000256" key="4">
    <source>
        <dbReference type="ARBA" id="ARBA00022912"/>
    </source>
</evidence>
<dbReference type="InterPro" id="IPR050438">
    <property type="entry name" value="LMW_PTPase"/>
</dbReference>
<feature type="active site" description="Proton donor" evidence="5">
    <location>
        <position position="127"/>
    </location>
</feature>
<reference evidence="7 8" key="1">
    <citation type="submission" date="2012-06" db="EMBL/GenBank/DDBJ databases">
        <title>The complete chromosome of genome of Turneriella parva DSM 21527.</title>
        <authorList>
            <consortium name="US DOE Joint Genome Institute (JGI-PGF)"/>
            <person name="Lucas S."/>
            <person name="Han J."/>
            <person name="Lapidus A."/>
            <person name="Bruce D."/>
            <person name="Goodwin L."/>
            <person name="Pitluck S."/>
            <person name="Peters L."/>
            <person name="Kyrpides N."/>
            <person name="Mavromatis K."/>
            <person name="Ivanova N."/>
            <person name="Mikhailova N."/>
            <person name="Chertkov O."/>
            <person name="Detter J.C."/>
            <person name="Tapia R."/>
            <person name="Han C."/>
            <person name="Land M."/>
            <person name="Hauser L."/>
            <person name="Markowitz V."/>
            <person name="Cheng J.-F."/>
            <person name="Hugenholtz P."/>
            <person name="Woyke T."/>
            <person name="Wu D."/>
            <person name="Gronow S."/>
            <person name="Wellnitz S."/>
            <person name="Brambilla E."/>
            <person name="Klenk H.-P."/>
            <person name="Eisen J.A."/>
        </authorList>
    </citation>
    <scope>NUCLEOTIDE SEQUENCE [LARGE SCALE GENOMIC DNA]</scope>
    <source>
        <strain evidence="8">ATCC BAA-1111 / DSM 21527 / NCTC 11395 / H</strain>
    </source>
</reference>